<comment type="caution">
    <text evidence="6">The sequence shown here is derived from an EMBL/GenBank/DDBJ whole genome shotgun (WGS) entry which is preliminary data.</text>
</comment>
<keyword evidence="5" id="KW-0732">Signal</keyword>
<accession>A0ABR4IH62</accession>
<dbReference type="Gene3D" id="3.30.465.10">
    <property type="match status" value="1"/>
</dbReference>
<dbReference type="EMBL" id="JBFXLU010000410">
    <property type="protein sequence ID" value="KAL2827108.1"/>
    <property type="molecule type" value="Genomic_DNA"/>
</dbReference>
<keyword evidence="3" id="KW-0274">FAD</keyword>
<evidence type="ECO:0000313" key="7">
    <source>
        <dbReference type="Proteomes" id="UP001610446"/>
    </source>
</evidence>
<reference evidence="6 7" key="1">
    <citation type="submission" date="2024-07" db="EMBL/GenBank/DDBJ databases">
        <title>Section-level genome sequencing and comparative genomics of Aspergillus sections Usti and Cavernicolus.</title>
        <authorList>
            <consortium name="Lawrence Berkeley National Laboratory"/>
            <person name="Nybo J.L."/>
            <person name="Vesth T.C."/>
            <person name="Theobald S."/>
            <person name="Frisvad J.C."/>
            <person name="Larsen T.O."/>
            <person name="Kjaerboelling I."/>
            <person name="Rothschild-Mancinelli K."/>
            <person name="Lyhne E.K."/>
            <person name="Kogle M.E."/>
            <person name="Barry K."/>
            <person name="Clum A."/>
            <person name="Na H."/>
            <person name="Ledsgaard L."/>
            <person name="Lin J."/>
            <person name="Lipzen A."/>
            <person name="Kuo A."/>
            <person name="Riley R."/>
            <person name="Mondo S."/>
            <person name="Labutti K."/>
            <person name="Haridas S."/>
            <person name="Pangalinan J."/>
            <person name="Salamov A.A."/>
            <person name="Simmons B.A."/>
            <person name="Magnuson J.K."/>
            <person name="Chen J."/>
            <person name="Drula E."/>
            <person name="Henrissat B."/>
            <person name="Wiebenga A."/>
            <person name="Lubbers R.J."/>
            <person name="Gomes A.C."/>
            <person name="Makela M.R."/>
            <person name="Stajich J."/>
            <person name="Grigoriev I.V."/>
            <person name="Mortensen U.H."/>
            <person name="De Vries R.P."/>
            <person name="Baker S.E."/>
            <person name="Andersen M.R."/>
        </authorList>
    </citation>
    <scope>NUCLEOTIDE SEQUENCE [LARGE SCALE GENOMIC DNA]</scope>
    <source>
        <strain evidence="6 7">CBS 123904</strain>
    </source>
</reference>
<dbReference type="InterPro" id="IPR050416">
    <property type="entry name" value="FAD-linked_Oxidoreductase"/>
</dbReference>
<keyword evidence="2" id="KW-0285">Flavoprotein</keyword>
<protein>
    <recommendedName>
        <fullName evidence="8">FAD linked oxidase N-terminal domain-containing protein</fullName>
    </recommendedName>
</protein>
<dbReference type="InterPro" id="IPR016169">
    <property type="entry name" value="FAD-bd_PCMH_sub2"/>
</dbReference>
<evidence type="ECO:0000313" key="6">
    <source>
        <dbReference type="EMBL" id="KAL2827108.1"/>
    </source>
</evidence>
<evidence type="ECO:0000256" key="3">
    <source>
        <dbReference type="ARBA" id="ARBA00022827"/>
    </source>
</evidence>
<dbReference type="PANTHER" id="PTHR42973">
    <property type="entry name" value="BINDING OXIDOREDUCTASE, PUTATIVE (AFU_ORTHOLOGUE AFUA_1G17690)-RELATED"/>
    <property type="match status" value="1"/>
</dbReference>
<evidence type="ECO:0000256" key="2">
    <source>
        <dbReference type="ARBA" id="ARBA00022630"/>
    </source>
</evidence>
<feature type="chain" id="PRO_5045477903" description="FAD linked oxidase N-terminal domain-containing protein" evidence="5">
    <location>
        <begin position="22"/>
        <end position="109"/>
    </location>
</feature>
<comment type="similarity">
    <text evidence="1">Belongs to the oxygen-dependent FAD-linked oxidoreductase family.</text>
</comment>
<gene>
    <name evidence="6" type="ORF">BJY01DRAFT_255793</name>
</gene>
<proteinExistence type="inferred from homology"/>
<evidence type="ECO:0000256" key="4">
    <source>
        <dbReference type="ARBA" id="ARBA00023002"/>
    </source>
</evidence>
<keyword evidence="4" id="KW-0560">Oxidoreductase</keyword>
<keyword evidence="7" id="KW-1185">Reference proteome</keyword>
<organism evidence="6 7">
    <name type="scientific">Aspergillus pseudoustus</name>
    <dbReference type="NCBI Taxonomy" id="1810923"/>
    <lineage>
        <taxon>Eukaryota</taxon>
        <taxon>Fungi</taxon>
        <taxon>Dikarya</taxon>
        <taxon>Ascomycota</taxon>
        <taxon>Pezizomycotina</taxon>
        <taxon>Eurotiomycetes</taxon>
        <taxon>Eurotiomycetidae</taxon>
        <taxon>Eurotiales</taxon>
        <taxon>Aspergillaceae</taxon>
        <taxon>Aspergillus</taxon>
        <taxon>Aspergillus subgen. Nidulantes</taxon>
    </lineage>
</organism>
<dbReference type="SUPFAM" id="SSF56176">
    <property type="entry name" value="FAD-binding/transporter-associated domain-like"/>
    <property type="match status" value="1"/>
</dbReference>
<feature type="signal peptide" evidence="5">
    <location>
        <begin position="1"/>
        <end position="21"/>
    </location>
</feature>
<dbReference type="Proteomes" id="UP001610446">
    <property type="component" value="Unassembled WGS sequence"/>
</dbReference>
<dbReference type="InterPro" id="IPR036318">
    <property type="entry name" value="FAD-bd_PCMH-like_sf"/>
</dbReference>
<dbReference type="PANTHER" id="PTHR42973:SF13">
    <property type="entry name" value="FAD-BINDING PCMH-TYPE DOMAIN-CONTAINING PROTEIN"/>
    <property type="match status" value="1"/>
</dbReference>
<name>A0ABR4IH62_9EURO</name>
<evidence type="ECO:0008006" key="8">
    <source>
        <dbReference type="Google" id="ProtNLM"/>
    </source>
</evidence>
<sequence length="109" mass="11955">MASYLLYGVGALVAWTAATQSYPGQRPQTTCQQLSILLEGKVFTPNTSTYQESISSYFSLQERSLNPACIVRPTSAQDVSTAITALAKRGDKFAVHSNGHAPPRRRREH</sequence>
<evidence type="ECO:0000256" key="5">
    <source>
        <dbReference type="SAM" id="SignalP"/>
    </source>
</evidence>
<evidence type="ECO:0000256" key="1">
    <source>
        <dbReference type="ARBA" id="ARBA00005466"/>
    </source>
</evidence>